<dbReference type="Gene3D" id="3.40.50.2300">
    <property type="match status" value="1"/>
</dbReference>
<dbReference type="PANTHER" id="PTHR44520">
    <property type="entry name" value="RESPONSE REGULATOR RCP1-RELATED"/>
    <property type="match status" value="1"/>
</dbReference>
<keyword evidence="1" id="KW-0597">Phosphoprotein</keyword>
<gene>
    <name evidence="3" type="ORF">GBK04_04315</name>
</gene>
<keyword evidence="4" id="KW-1185">Reference proteome</keyword>
<protein>
    <submittedName>
        <fullName evidence="3">Response regulator</fullName>
    </submittedName>
</protein>
<name>A0A7C9FQY8_9BACT</name>
<feature type="modified residue" description="4-aspartylphosphate" evidence="1">
    <location>
        <position position="65"/>
    </location>
</feature>
<dbReference type="Proteomes" id="UP000479293">
    <property type="component" value="Unassembled WGS sequence"/>
</dbReference>
<evidence type="ECO:0000313" key="4">
    <source>
        <dbReference type="Proteomes" id="UP000479293"/>
    </source>
</evidence>
<dbReference type="RefSeq" id="WP_152757158.1">
    <property type="nucleotide sequence ID" value="NZ_WHLY01000002.1"/>
</dbReference>
<comment type="caution">
    <text evidence="3">The sequence shown here is derived from an EMBL/GenBank/DDBJ whole genome shotgun (WGS) entry which is preliminary data.</text>
</comment>
<sequence>MLAPTPFYSKPQIFLVDDDEDDRFLFLDAVTELRNDLEFREFADGETLMATLSNTSNPPDAIFLDLNLPKRSGIECLDYLRTALGDKFTKVFIISTSSSDLMIETTRDKGANLYIRKSENFTQLRDLIKIALQQIHSSAIVPYYLNQLVEE</sequence>
<dbReference type="SMART" id="SM00448">
    <property type="entry name" value="REC"/>
    <property type="match status" value="1"/>
</dbReference>
<dbReference type="AlphaFoldDB" id="A0A7C9FQY8"/>
<dbReference type="InterPro" id="IPR001789">
    <property type="entry name" value="Sig_transdc_resp-reg_receiver"/>
</dbReference>
<organism evidence="3 4">
    <name type="scientific">Salmonirosea aquatica</name>
    <dbReference type="NCBI Taxonomy" id="2654236"/>
    <lineage>
        <taxon>Bacteria</taxon>
        <taxon>Pseudomonadati</taxon>
        <taxon>Bacteroidota</taxon>
        <taxon>Cytophagia</taxon>
        <taxon>Cytophagales</taxon>
        <taxon>Spirosomataceae</taxon>
        <taxon>Salmonirosea</taxon>
    </lineage>
</organism>
<dbReference type="InterPro" id="IPR052893">
    <property type="entry name" value="TCS_response_regulator"/>
</dbReference>
<dbReference type="Pfam" id="PF00072">
    <property type="entry name" value="Response_reg"/>
    <property type="match status" value="1"/>
</dbReference>
<accession>A0A7C9FQY8</accession>
<dbReference type="GO" id="GO:0000160">
    <property type="term" value="P:phosphorelay signal transduction system"/>
    <property type="evidence" value="ECO:0007669"/>
    <property type="project" value="InterPro"/>
</dbReference>
<dbReference type="EMBL" id="WHLY01000002">
    <property type="protein sequence ID" value="MPR32592.1"/>
    <property type="molecule type" value="Genomic_DNA"/>
</dbReference>
<evidence type="ECO:0000259" key="2">
    <source>
        <dbReference type="PROSITE" id="PS50110"/>
    </source>
</evidence>
<proteinExistence type="predicted"/>
<evidence type="ECO:0000313" key="3">
    <source>
        <dbReference type="EMBL" id="MPR32592.1"/>
    </source>
</evidence>
<dbReference type="SUPFAM" id="SSF52172">
    <property type="entry name" value="CheY-like"/>
    <property type="match status" value="1"/>
</dbReference>
<feature type="domain" description="Response regulatory" evidence="2">
    <location>
        <begin position="12"/>
        <end position="132"/>
    </location>
</feature>
<dbReference type="PANTHER" id="PTHR44520:SF2">
    <property type="entry name" value="RESPONSE REGULATOR RCP1"/>
    <property type="match status" value="1"/>
</dbReference>
<dbReference type="InterPro" id="IPR011006">
    <property type="entry name" value="CheY-like_superfamily"/>
</dbReference>
<reference evidence="3 4" key="1">
    <citation type="submission" date="2019-10" db="EMBL/GenBank/DDBJ databases">
        <title>Draft Genome Sequence of Cytophagaceae sp. SJW1-29.</title>
        <authorList>
            <person name="Choi A."/>
        </authorList>
    </citation>
    <scope>NUCLEOTIDE SEQUENCE [LARGE SCALE GENOMIC DNA]</scope>
    <source>
        <strain evidence="3 4">SJW1-29</strain>
    </source>
</reference>
<evidence type="ECO:0000256" key="1">
    <source>
        <dbReference type="PROSITE-ProRule" id="PRU00169"/>
    </source>
</evidence>
<dbReference type="PROSITE" id="PS50110">
    <property type="entry name" value="RESPONSE_REGULATORY"/>
    <property type="match status" value="1"/>
</dbReference>